<dbReference type="EMBL" id="CP016808">
    <property type="protein sequence ID" value="ANY70197.1"/>
    <property type="molecule type" value="Genomic_DNA"/>
</dbReference>
<dbReference type="SUPFAM" id="SSF51215">
    <property type="entry name" value="Regulatory protein AraC"/>
    <property type="match status" value="1"/>
</dbReference>
<organism evidence="5">
    <name type="scientific">Paenibacillus sp. BIHB 4019</name>
    <dbReference type="NCBI Taxonomy" id="1870819"/>
    <lineage>
        <taxon>Bacteria</taxon>
        <taxon>Bacillati</taxon>
        <taxon>Bacillota</taxon>
        <taxon>Bacilli</taxon>
        <taxon>Bacillales</taxon>
        <taxon>Paenibacillaceae</taxon>
        <taxon>Paenibacillus</taxon>
    </lineage>
</organism>
<dbReference type="PROSITE" id="PS01124">
    <property type="entry name" value="HTH_ARAC_FAMILY_2"/>
    <property type="match status" value="1"/>
</dbReference>
<evidence type="ECO:0000256" key="3">
    <source>
        <dbReference type="ARBA" id="ARBA00023163"/>
    </source>
</evidence>
<feature type="domain" description="HTH araC/xylS-type" evidence="4">
    <location>
        <begin position="174"/>
        <end position="272"/>
    </location>
</feature>
<sequence length="284" mass="32923">MPYHTNNLVLHIHFVLDKITYPGWEDVRNLVNVHSLYWIHGGEGTFLTNTEHKVQAGMLAYLKPGLEMSMRSEPHAPLRMTMVLFDCAELIYDVMWGEVKPINKLTLPFLSQYPPKQAEELGELFREAHEDWFAGIAAGASIAQSKLQILLHRLHQIEQPDWNLAESGAFAAFEQIKKHLEGSYRENLRIEQLAKEYSISASYLRKLFLKYTGMGPKEYLNHLRNQQACGYLQFTDYPVKEVGRLCGYFEEFHFSKMFKLLNGVSPSAYRAMQRRGEQHPEKKD</sequence>
<keyword evidence="3" id="KW-0804">Transcription</keyword>
<dbReference type="AlphaFoldDB" id="A0A1B2DR69"/>
<evidence type="ECO:0000256" key="2">
    <source>
        <dbReference type="ARBA" id="ARBA00023125"/>
    </source>
</evidence>
<dbReference type="InterPro" id="IPR018060">
    <property type="entry name" value="HTH_AraC"/>
</dbReference>
<dbReference type="GO" id="GO:0003700">
    <property type="term" value="F:DNA-binding transcription factor activity"/>
    <property type="evidence" value="ECO:0007669"/>
    <property type="project" value="InterPro"/>
</dbReference>
<dbReference type="RefSeq" id="WP_099521127.1">
    <property type="nucleotide sequence ID" value="NZ_CP016808.1"/>
</dbReference>
<dbReference type="InterPro" id="IPR037923">
    <property type="entry name" value="HTH-like"/>
</dbReference>
<dbReference type="PANTHER" id="PTHR43280:SF30">
    <property type="entry name" value="MMSAB OPERON REGULATORY PROTEIN"/>
    <property type="match status" value="1"/>
</dbReference>
<dbReference type="Gene3D" id="1.10.10.60">
    <property type="entry name" value="Homeodomain-like"/>
    <property type="match status" value="2"/>
</dbReference>
<dbReference type="SUPFAM" id="SSF46689">
    <property type="entry name" value="Homeodomain-like"/>
    <property type="match status" value="2"/>
</dbReference>
<evidence type="ECO:0000259" key="4">
    <source>
        <dbReference type="PROSITE" id="PS01124"/>
    </source>
</evidence>
<gene>
    <name evidence="5" type="ORF">BBD42_29600</name>
</gene>
<dbReference type="GO" id="GO:0043565">
    <property type="term" value="F:sequence-specific DNA binding"/>
    <property type="evidence" value="ECO:0007669"/>
    <property type="project" value="InterPro"/>
</dbReference>
<accession>A0A1B2DR69</accession>
<dbReference type="Pfam" id="PF12833">
    <property type="entry name" value="HTH_18"/>
    <property type="match status" value="1"/>
</dbReference>
<keyword evidence="1" id="KW-0805">Transcription regulation</keyword>
<reference evidence="5" key="1">
    <citation type="submission" date="2016-08" db="EMBL/GenBank/DDBJ databases">
        <title>Complete Genome Seqeunce of Paenibacillus sp. BIHB 4019 from tea rhizoplane.</title>
        <authorList>
            <person name="Thakur R."/>
            <person name="Swarnkar M.K."/>
            <person name="Gulati A."/>
        </authorList>
    </citation>
    <scope>NUCLEOTIDE SEQUENCE [LARGE SCALE GENOMIC DNA]</scope>
    <source>
        <strain evidence="5">BIHB4019</strain>
    </source>
</reference>
<dbReference type="PANTHER" id="PTHR43280">
    <property type="entry name" value="ARAC-FAMILY TRANSCRIPTIONAL REGULATOR"/>
    <property type="match status" value="1"/>
</dbReference>
<dbReference type="InterPro" id="IPR009057">
    <property type="entry name" value="Homeodomain-like_sf"/>
</dbReference>
<proteinExistence type="predicted"/>
<protein>
    <recommendedName>
        <fullName evidence="4">HTH araC/xylS-type domain-containing protein</fullName>
    </recommendedName>
</protein>
<evidence type="ECO:0000256" key="1">
    <source>
        <dbReference type="ARBA" id="ARBA00023015"/>
    </source>
</evidence>
<dbReference type="SMART" id="SM00342">
    <property type="entry name" value="HTH_ARAC"/>
    <property type="match status" value="1"/>
</dbReference>
<evidence type="ECO:0000313" key="5">
    <source>
        <dbReference type="EMBL" id="ANY70197.1"/>
    </source>
</evidence>
<name>A0A1B2DR69_9BACL</name>
<keyword evidence="2" id="KW-0238">DNA-binding</keyword>